<feature type="transmembrane region" description="Helical" evidence="1">
    <location>
        <begin position="136"/>
        <end position="155"/>
    </location>
</feature>
<accession>A0AA39IET6</accession>
<evidence type="ECO:0000313" key="2">
    <source>
        <dbReference type="EMBL" id="KAK0423081.1"/>
    </source>
</evidence>
<keyword evidence="1" id="KW-0812">Transmembrane</keyword>
<evidence type="ECO:0000256" key="1">
    <source>
        <dbReference type="SAM" id="Phobius"/>
    </source>
</evidence>
<dbReference type="Proteomes" id="UP001175271">
    <property type="component" value="Unassembled WGS sequence"/>
</dbReference>
<keyword evidence="3" id="KW-1185">Reference proteome</keyword>
<comment type="caution">
    <text evidence="2">The sequence shown here is derived from an EMBL/GenBank/DDBJ whole genome shotgun (WGS) entry which is preliminary data.</text>
</comment>
<feature type="transmembrane region" description="Helical" evidence="1">
    <location>
        <begin position="39"/>
        <end position="58"/>
    </location>
</feature>
<evidence type="ECO:0000313" key="3">
    <source>
        <dbReference type="Proteomes" id="UP001175271"/>
    </source>
</evidence>
<keyword evidence="1" id="KW-0472">Membrane</keyword>
<dbReference type="AlphaFoldDB" id="A0AA39IET6"/>
<feature type="transmembrane region" description="Helical" evidence="1">
    <location>
        <begin position="78"/>
        <end position="101"/>
    </location>
</feature>
<feature type="transmembrane region" description="Helical" evidence="1">
    <location>
        <begin position="108"/>
        <end position="130"/>
    </location>
</feature>
<organism evidence="2 3">
    <name type="scientific">Steinernema hermaphroditum</name>
    <dbReference type="NCBI Taxonomy" id="289476"/>
    <lineage>
        <taxon>Eukaryota</taxon>
        <taxon>Metazoa</taxon>
        <taxon>Ecdysozoa</taxon>
        <taxon>Nematoda</taxon>
        <taxon>Chromadorea</taxon>
        <taxon>Rhabditida</taxon>
        <taxon>Tylenchina</taxon>
        <taxon>Panagrolaimomorpha</taxon>
        <taxon>Strongyloidoidea</taxon>
        <taxon>Steinernematidae</taxon>
        <taxon>Steinernema</taxon>
    </lineage>
</organism>
<sequence>MTGDEAFPRTSSTIKGSIDCLSCGHTSRMLRLSPKTLKICDILFACLTLLSAGVIFALDVRNTAVFWPRYGNHSPNTVIAASSVAVALFIVVAYAFSWFAVGFRYGRFITFAVWLTGVVLMVVNAILIAIYWKALALLYLLGPFCQLIALAYFVVTLNQKPFQNKASPAKDLVDVSYESSFEEEAKSDQLKI</sequence>
<name>A0AA39IET6_9BILA</name>
<gene>
    <name evidence="2" type="ORF">QR680_007956</name>
</gene>
<dbReference type="EMBL" id="JAUCMV010000001">
    <property type="protein sequence ID" value="KAK0423081.1"/>
    <property type="molecule type" value="Genomic_DNA"/>
</dbReference>
<protein>
    <submittedName>
        <fullName evidence="2">Uncharacterized protein</fullName>
    </submittedName>
</protein>
<proteinExistence type="predicted"/>
<keyword evidence="1" id="KW-1133">Transmembrane helix</keyword>
<reference evidence="2" key="1">
    <citation type="submission" date="2023-06" db="EMBL/GenBank/DDBJ databases">
        <title>Genomic analysis of the entomopathogenic nematode Steinernema hermaphroditum.</title>
        <authorList>
            <person name="Schwarz E.M."/>
            <person name="Heppert J.K."/>
            <person name="Baniya A."/>
            <person name="Schwartz H.T."/>
            <person name="Tan C.-H."/>
            <person name="Antoshechkin I."/>
            <person name="Sternberg P.W."/>
            <person name="Goodrich-Blair H."/>
            <person name="Dillman A.R."/>
        </authorList>
    </citation>
    <scope>NUCLEOTIDE SEQUENCE</scope>
    <source>
        <strain evidence="2">PS9179</strain>
        <tissue evidence="2">Whole animal</tissue>
    </source>
</reference>